<dbReference type="AlphaFoldDB" id="A0AA86L0W4"/>
<sequence>MIHAVPSLTDPPPGSPIAESLSWIQDATLGAVATTIAVIAVAAIGFLMLSGRLDLRRAVTVAVGCFLLFGAGRIAVGLTGLAGAAPPPMAVPDTTSLPQGQLSPPPTVYDPYAGASVPTVR</sequence>
<gene>
    <name evidence="3" type="ORF">SGRAN_0483</name>
</gene>
<evidence type="ECO:0000256" key="1">
    <source>
        <dbReference type="SAM" id="MobiDB-lite"/>
    </source>
</evidence>
<keyword evidence="2" id="KW-0472">Membrane</keyword>
<accession>A0AA86L0W4</accession>
<keyword evidence="2" id="KW-1133">Transmembrane helix</keyword>
<dbReference type="RefSeq" id="WP_082737054.1">
    <property type="nucleotide sequence ID" value="NZ_CP012199.1"/>
</dbReference>
<evidence type="ECO:0000256" key="2">
    <source>
        <dbReference type="SAM" id="Phobius"/>
    </source>
</evidence>
<organism evidence="3 4">
    <name type="scientific">Sphingopyxis granuli</name>
    <dbReference type="NCBI Taxonomy" id="267128"/>
    <lineage>
        <taxon>Bacteria</taxon>
        <taxon>Pseudomonadati</taxon>
        <taxon>Pseudomonadota</taxon>
        <taxon>Alphaproteobacteria</taxon>
        <taxon>Sphingomonadales</taxon>
        <taxon>Sphingomonadaceae</taxon>
        <taxon>Sphingopyxis</taxon>
    </lineage>
</organism>
<feature type="transmembrane region" description="Helical" evidence="2">
    <location>
        <begin position="29"/>
        <end position="49"/>
    </location>
</feature>
<dbReference type="InterPro" id="IPR007039">
    <property type="entry name" value="TrbC/VirB2"/>
</dbReference>
<protein>
    <submittedName>
        <fullName evidence="3">Type IV secretory pathway, VirB2 component (Pilin)</fullName>
    </submittedName>
</protein>
<dbReference type="KEGG" id="sgi:SGRAN_0483"/>
<feature type="transmembrane region" description="Helical" evidence="2">
    <location>
        <begin position="61"/>
        <end position="85"/>
    </location>
</feature>
<name>A0AA86L0W4_9SPHN</name>
<feature type="compositionally biased region" description="Polar residues" evidence="1">
    <location>
        <begin position="93"/>
        <end position="102"/>
    </location>
</feature>
<dbReference type="EMBL" id="CP012199">
    <property type="protein sequence ID" value="AMG72879.1"/>
    <property type="molecule type" value="Genomic_DNA"/>
</dbReference>
<dbReference type="Pfam" id="PF04956">
    <property type="entry name" value="TrbC"/>
    <property type="match status" value="1"/>
</dbReference>
<keyword evidence="2" id="KW-0812">Transmembrane</keyword>
<feature type="region of interest" description="Disordered" evidence="1">
    <location>
        <begin position="89"/>
        <end position="109"/>
    </location>
</feature>
<evidence type="ECO:0000313" key="4">
    <source>
        <dbReference type="Proteomes" id="UP000058599"/>
    </source>
</evidence>
<dbReference type="Proteomes" id="UP000058599">
    <property type="component" value="Chromosome"/>
</dbReference>
<keyword evidence="4" id="KW-1185">Reference proteome</keyword>
<proteinExistence type="predicted"/>
<evidence type="ECO:0000313" key="3">
    <source>
        <dbReference type="EMBL" id="AMG72879.1"/>
    </source>
</evidence>
<reference evidence="3 4" key="1">
    <citation type="journal article" date="2016" name="BMC Genomics">
        <title>Genomic analysis of the nitrate-respiring Sphingopyxis granuli (formerly Sphingomonas macrogoltabida) strain TFA.</title>
        <authorList>
            <person name="Garcia-Romero I."/>
            <person name="Perez-Pulido A.J."/>
            <person name="Gonzalez-Flores Y.E."/>
            <person name="Reyes-Ramirez F."/>
            <person name="Santero E."/>
            <person name="Floriano B."/>
        </authorList>
    </citation>
    <scope>NUCLEOTIDE SEQUENCE [LARGE SCALE GENOMIC DNA]</scope>
    <source>
        <strain evidence="3 4">TFA</strain>
    </source>
</reference>